<comment type="caution">
    <text evidence="1">The sequence shown here is derived from an EMBL/GenBank/DDBJ whole genome shotgun (WGS) entry which is preliminary data.</text>
</comment>
<dbReference type="Proteomes" id="UP000521872">
    <property type="component" value="Unassembled WGS sequence"/>
</dbReference>
<dbReference type="PANTHER" id="PTHR31047:SF1">
    <property type="entry name" value="DUF1237 DOMAIN-CONTAINING PROTEIN"/>
    <property type="match status" value="1"/>
</dbReference>
<proteinExistence type="predicted"/>
<dbReference type="InterPro" id="IPR008313">
    <property type="entry name" value="GH125"/>
</dbReference>
<dbReference type="SUPFAM" id="SSF48208">
    <property type="entry name" value="Six-hairpin glycosidases"/>
    <property type="match status" value="1"/>
</dbReference>
<dbReference type="InterPro" id="IPR012341">
    <property type="entry name" value="6hp_glycosidase-like_sf"/>
</dbReference>
<name>A0A8H4QY15_9AGAR</name>
<dbReference type="GO" id="GO:0005975">
    <property type="term" value="P:carbohydrate metabolic process"/>
    <property type="evidence" value="ECO:0007669"/>
    <property type="project" value="InterPro"/>
</dbReference>
<dbReference type="GO" id="GO:0003824">
    <property type="term" value="F:catalytic activity"/>
    <property type="evidence" value="ECO:0007669"/>
    <property type="project" value="UniProtKB-ARBA"/>
</dbReference>
<evidence type="ECO:0000313" key="1">
    <source>
        <dbReference type="EMBL" id="KAF4619684.1"/>
    </source>
</evidence>
<dbReference type="Gene3D" id="1.50.10.10">
    <property type="match status" value="1"/>
</dbReference>
<dbReference type="InterPro" id="IPR008928">
    <property type="entry name" value="6-hairpin_glycosidase_sf"/>
</dbReference>
<reference evidence="1 2" key="1">
    <citation type="submission" date="2019-12" db="EMBL/GenBank/DDBJ databases">
        <authorList>
            <person name="Floudas D."/>
            <person name="Bentzer J."/>
            <person name="Ahren D."/>
            <person name="Johansson T."/>
            <person name="Persson P."/>
            <person name="Tunlid A."/>
        </authorList>
    </citation>
    <scope>NUCLEOTIDE SEQUENCE [LARGE SCALE GENOMIC DNA]</scope>
    <source>
        <strain evidence="1 2">CBS 102.39</strain>
    </source>
</reference>
<dbReference type="AlphaFoldDB" id="A0A8H4QY15"/>
<dbReference type="Pfam" id="PF06824">
    <property type="entry name" value="Glyco_hydro_125"/>
    <property type="match status" value="1"/>
</dbReference>
<accession>A0A8H4QY15</accession>
<dbReference type="PANTHER" id="PTHR31047">
    <property type="entry name" value="MEIOTICALLY UP-REGULATED GENE 157 PROTEIN"/>
    <property type="match status" value="1"/>
</dbReference>
<gene>
    <name evidence="1" type="ORF">D9613_005480</name>
</gene>
<protein>
    <recommendedName>
        <fullName evidence="3">Glycoside hydrolase family 125 protein</fullName>
    </recommendedName>
</protein>
<evidence type="ECO:0000313" key="2">
    <source>
        <dbReference type="Proteomes" id="UP000521872"/>
    </source>
</evidence>
<dbReference type="SMART" id="SM01149">
    <property type="entry name" value="DUF1237"/>
    <property type="match status" value="1"/>
</dbReference>
<keyword evidence="2" id="KW-1185">Reference proteome</keyword>
<sequence>MSPYPLAAALVDFIKGLWSWLEARTITQFLTLFWNWTVEMLLGYRLGRLWQLALVATALVSDSASAQCPDYTTYSQVPHDPRSSGPLALPYMRPAPACRTFNSTAVEKVISDMKSLLKDPDLARLFENTFPNTLDTTVKYFSKSENLAFIITGDITFVKRLHFLFAHYHSLLSVDKDLATLVKAVINNEARYVSQYPYCGSFQPPPESGLAPSHNDWADGVTVNPPVNNQTVFECKYELDSLCGFLKLSRSYYDATKDTSFMNSNWRAAVDQIFRVINEQSQSTFDENFNFISYYNWTGGNGALSPMVPNHGNGEPKAYTGMVGTHHRPSDDLSVFAFLTPANAMLSVELTNLARILDTTGQLHNVSQQAKQWSSTISNAIWKTTVVDNIFAYETNGLGGRYVMDDANVPSLLSLPYLGFLQKNHPAYVATRKLLLSRQNPYFAAGKTFNGIGGPHVDPWHPWPMSHISAIFGTDDDQEILKSLYTIANNTNGLGLIHESQSIYNPTDYTRSWFAWANSYFAEMILDLADRKPGLILKTNKSYKPGQ</sequence>
<evidence type="ECO:0008006" key="3">
    <source>
        <dbReference type="Google" id="ProtNLM"/>
    </source>
</evidence>
<dbReference type="EMBL" id="JAACJL010000016">
    <property type="protein sequence ID" value="KAF4619684.1"/>
    <property type="molecule type" value="Genomic_DNA"/>
</dbReference>
<organism evidence="1 2">
    <name type="scientific">Agrocybe pediades</name>
    <dbReference type="NCBI Taxonomy" id="84607"/>
    <lineage>
        <taxon>Eukaryota</taxon>
        <taxon>Fungi</taxon>
        <taxon>Dikarya</taxon>
        <taxon>Basidiomycota</taxon>
        <taxon>Agaricomycotina</taxon>
        <taxon>Agaricomycetes</taxon>
        <taxon>Agaricomycetidae</taxon>
        <taxon>Agaricales</taxon>
        <taxon>Agaricineae</taxon>
        <taxon>Strophariaceae</taxon>
        <taxon>Agrocybe</taxon>
    </lineage>
</organism>